<evidence type="ECO:0000256" key="3">
    <source>
        <dbReference type="ARBA" id="ARBA00061308"/>
    </source>
</evidence>
<name>A0A9W8ICD2_9FUNG</name>
<dbReference type="InterPro" id="IPR011989">
    <property type="entry name" value="ARM-like"/>
</dbReference>
<organism evidence="4 5">
    <name type="scientific">Coemansia brasiliensis</name>
    <dbReference type="NCBI Taxonomy" id="2650707"/>
    <lineage>
        <taxon>Eukaryota</taxon>
        <taxon>Fungi</taxon>
        <taxon>Fungi incertae sedis</taxon>
        <taxon>Zoopagomycota</taxon>
        <taxon>Kickxellomycotina</taxon>
        <taxon>Kickxellomycetes</taxon>
        <taxon>Kickxellales</taxon>
        <taxon>Kickxellaceae</taxon>
        <taxon>Coemansia</taxon>
    </lineage>
</organism>
<dbReference type="PANTHER" id="PTHR21331">
    <property type="entry name" value="BRCA1-ASSOCIATED ATM ACTIVATOR 1"/>
    <property type="match status" value="1"/>
</dbReference>
<evidence type="ECO:0000313" key="4">
    <source>
        <dbReference type="EMBL" id="KAJ2851544.1"/>
    </source>
</evidence>
<keyword evidence="2" id="KW-0963">Cytoplasm</keyword>
<evidence type="ECO:0000256" key="1">
    <source>
        <dbReference type="ARBA" id="ARBA00004496"/>
    </source>
</evidence>
<proteinExistence type="inferred from homology"/>
<dbReference type="Gene3D" id="1.25.10.10">
    <property type="entry name" value="Leucine-rich Repeat Variant"/>
    <property type="match status" value="2"/>
</dbReference>
<protein>
    <submittedName>
        <fullName evidence="4">Uncharacterized protein</fullName>
    </submittedName>
</protein>
<dbReference type="GO" id="GO:0006974">
    <property type="term" value="P:DNA damage response"/>
    <property type="evidence" value="ECO:0007669"/>
    <property type="project" value="InterPro"/>
</dbReference>
<dbReference type="EMBL" id="JANBUW010000011">
    <property type="protein sequence ID" value="KAJ2851544.1"/>
    <property type="molecule type" value="Genomic_DNA"/>
</dbReference>
<dbReference type="GO" id="GO:0005737">
    <property type="term" value="C:cytoplasm"/>
    <property type="evidence" value="ECO:0007669"/>
    <property type="project" value="UniProtKB-SubCell"/>
</dbReference>
<dbReference type="SUPFAM" id="SSF48371">
    <property type="entry name" value="ARM repeat"/>
    <property type="match status" value="1"/>
</dbReference>
<dbReference type="InterPro" id="IPR038904">
    <property type="entry name" value="BRAT1"/>
</dbReference>
<sequence>MSNTTISLNVMHGVLVQLPSMSGKIVDDTRHEKVLSYLRLFLTQKDAVKQLLGWDIIKIVEQCLDAASDFRVSSVAIRFVGDALNAHDGELLWAELSHSSVLTWISKAGDSPHALVRVSALYFLRQASLSCYDEQFTKLLENADYSRLLLRRLQDSSYFVVSEACLLLAQLFSITQVDDELADLVTRIAHWQPEKISDKRKISALAVVSTLALEGNRKASEFAFQVFRVEQLEPYLFERDTIVRDKALDLLELMLSRINVEDVDKILYLLSSRLEYDDSNSRHIVVVLRCLAAVVKQLPENKKLDKKQSQGQCEQIANMAMHIIMRIYSNTPTPATSNGSSSLSILKTIEAQIFAHLNSKHSVGELRLLASEAARIVREHCRLYSNPSMSSAINGLLRNNQVQQHTQLLHLLLDATERQLRVSLDARPTYWQKTLSELVGNFAIHASRLKQLFNVVLEMPQGISPSLEQAIRARLADVEWEARDTALEFIAQAAYQLIDTQVQMVVTTAVADDVVGLLGDREEYVRASAASALAALLKSNHLDAMHGWIANHKSLQSSAITCLLEDGEAIVRRASLDLVQALMSVESSSNSKEWLLGLNHRLLYVLADDPDFEVRVRCVHLLTQLTLYSLHCLDAERRVIDELQSDALVLDMCRDSSRYVRQACLQGLTVLRKEIMPLGDKQMDEGEQGASKRVQQDENQMSGLQLLSEKLRKVDFTRLEKSLSAEHLYEEALDTQVERELMKESHERNDGNNILDCY</sequence>
<dbReference type="PANTHER" id="PTHR21331:SF2">
    <property type="entry name" value="BRCA1-ASSOCIATED ATM ACTIVATOR 1"/>
    <property type="match status" value="1"/>
</dbReference>
<dbReference type="Proteomes" id="UP001139887">
    <property type="component" value="Unassembled WGS sequence"/>
</dbReference>
<dbReference type="GO" id="GO:0005634">
    <property type="term" value="C:nucleus"/>
    <property type="evidence" value="ECO:0007669"/>
    <property type="project" value="TreeGrafter"/>
</dbReference>
<evidence type="ECO:0000313" key="5">
    <source>
        <dbReference type="Proteomes" id="UP001139887"/>
    </source>
</evidence>
<accession>A0A9W8ICD2</accession>
<comment type="subcellular location">
    <subcellularLocation>
        <location evidence="1">Cytoplasm</location>
    </subcellularLocation>
</comment>
<comment type="similarity">
    <text evidence="3">Belongs to the BRAT1 family.</text>
</comment>
<gene>
    <name evidence="4" type="ORF">IWW36_001028</name>
</gene>
<evidence type="ECO:0000256" key="2">
    <source>
        <dbReference type="ARBA" id="ARBA00022490"/>
    </source>
</evidence>
<reference evidence="4" key="1">
    <citation type="submission" date="2022-07" db="EMBL/GenBank/DDBJ databases">
        <title>Phylogenomic reconstructions and comparative analyses of Kickxellomycotina fungi.</title>
        <authorList>
            <person name="Reynolds N.K."/>
            <person name="Stajich J.E."/>
            <person name="Barry K."/>
            <person name="Grigoriev I.V."/>
            <person name="Crous P."/>
            <person name="Smith M.E."/>
        </authorList>
    </citation>
    <scope>NUCLEOTIDE SEQUENCE</scope>
    <source>
        <strain evidence="4">NRRL 1566</strain>
    </source>
</reference>
<dbReference type="OrthoDB" id="10057956at2759"/>
<dbReference type="InterPro" id="IPR016024">
    <property type="entry name" value="ARM-type_fold"/>
</dbReference>
<keyword evidence="5" id="KW-1185">Reference proteome</keyword>
<comment type="caution">
    <text evidence="4">The sequence shown here is derived from an EMBL/GenBank/DDBJ whole genome shotgun (WGS) entry which is preliminary data.</text>
</comment>
<dbReference type="AlphaFoldDB" id="A0A9W8ICD2"/>